<name>A0AAW5QVX8_9HYPH</name>
<feature type="transmembrane region" description="Helical" evidence="7">
    <location>
        <begin position="207"/>
        <end position="226"/>
    </location>
</feature>
<dbReference type="PANTHER" id="PTHR12778">
    <property type="entry name" value="SOLUTE CARRIER FAMILY 33 ACETYL-COA TRANSPORTER -RELATED"/>
    <property type="match status" value="1"/>
</dbReference>
<feature type="transmembrane region" description="Helical" evidence="7">
    <location>
        <begin position="301"/>
        <end position="321"/>
    </location>
</feature>
<keyword evidence="6 7" id="KW-0472">Membrane</keyword>
<feature type="transmembrane region" description="Helical" evidence="7">
    <location>
        <begin position="107"/>
        <end position="126"/>
    </location>
</feature>
<comment type="subcellular location">
    <subcellularLocation>
        <location evidence="1">Membrane</location>
        <topology evidence="1">Multi-pass membrane protein</topology>
    </subcellularLocation>
</comment>
<keyword evidence="9" id="KW-1185">Reference proteome</keyword>
<feature type="transmembrane region" description="Helical" evidence="7">
    <location>
        <begin position="355"/>
        <end position="381"/>
    </location>
</feature>
<reference evidence="8 9" key="1">
    <citation type="submission" date="2022-04" db="EMBL/GenBank/DDBJ databases">
        <authorList>
            <person name="Ye Y.-Q."/>
            <person name="Du Z.-J."/>
        </authorList>
    </citation>
    <scope>NUCLEOTIDE SEQUENCE [LARGE SCALE GENOMIC DNA]</scope>
    <source>
        <strain evidence="8 9">A6E488</strain>
    </source>
</reference>
<evidence type="ECO:0000256" key="5">
    <source>
        <dbReference type="ARBA" id="ARBA00022989"/>
    </source>
</evidence>
<gene>
    <name evidence="8" type="ORF">MUB46_03020</name>
</gene>
<evidence type="ECO:0000256" key="4">
    <source>
        <dbReference type="ARBA" id="ARBA00022692"/>
    </source>
</evidence>
<evidence type="ECO:0000256" key="3">
    <source>
        <dbReference type="ARBA" id="ARBA00022448"/>
    </source>
</evidence>
<feature type="transmembrane region" description="Helical" evidence="7">
    <location>
        <begin position="174"/>
        <end position="195"/>
    </location>
</feature>
<comment type="caution">
    <text evidence="8">The sequence shown here is derived from an EMBL/GenBank/DDBJ whole genome shotgun (WGS) entry which is preliminary data.</text>
</comment>
<feature type="transmembrane region" description="Helical" evidence="7">
    <location>
        <begin position="264"/>
        <end position="289"/>
    </location>
</feature>
<dbReference type="InterPro" id="IPR036259">
    <property type="entry name" value="MFS_trans_sf"/>
</dbReference>
<sequence>MPPSEASAAVERSEPRKPLPERLAAALAVFLERRVLVILFLGFSSGLPLALSGSTLAIRMTDVGVDLGTIGLFSLVGLPYTVKFLWAPLVDATRVPVLSRWLGRRRGWLVFTQLLLMAAIVYLGFVDPLVDPWFVALGAVLVAAASATQDIVIDAFRVESLKTEEQAAGMAWFVSAYRIGMLISTAGCVSLVAILEGYGVDTVQGWSWAYAVMAVFVLIGTGAALAGREPAEPEGMADDRNAAVRVGRTAVDAFAEFLGRKDAIAVLAFVVLYKFCDAFAGVMTGPFVISIGFDKLAYAGIVKGVGLFAVLAGGFAGGFMLRAMSMVTMLWIAGFLQMGSNLVFVWQAIVGVNNTALAVTIAVENFTGGIGTVIFVAYLSSLCNDARHTATQFALLTALAAVGRTVLAANAGYAAEAFGWATFFAITALAAIPGLALLWWLQLRGHFDKPKPAPAPLPAG</sequence>
<feature type="transmembrane region" description="Helical" evidence="7">
    <location>
        <begin position="420"/>
        <end position="441"/>
    </location>
</feature>
<dbReference type="SUPFAM" id="SSF103473">
    <property type="entry name" value="MFS general substrate transporter"/>
    <property type="match status" value="1"/>
</dbReference>
<protein>
    <submittedName>
        <fullName evidence="8">MFS transporter</fullName>
    </submittedName>
</protein>
<accession>A0AAW5QVX8</accession>
<keyword evidence="4 7" id="KW-0812">Transmembrane</keyword>
<dbReference type="EMBL" id="JALIDZ010000001">
    <property type="protein sequence ID" value="MCT8970823.1"/>
    <property type="molecule type" value="Genomic_DNA"/>
</dbReference>
<dbReference type="Proteomes" id="UP001320898">
    <property type="component" value="Unassembled WGS sequence"/>
</dbReference>
<keyword evidence="3" id="KW-0813">Transport</keyword>
<dbReference type="GO" id="GO:0022857">
    <property type="term" value="F:transmembrane transporter activity"/>
    <property type="evidence" value="ECO:0007669"/>
    <property type="project" value="InterPro"/>
</dbReference>
<dbReference type="NCBIfam" id="TIGR00901">
    <property type="entry name" value="2A0125"/>
    <property type="match status" value="1"/>
</dbReference>
<dbReference type="PANTHER" id="PTHR12778:SF10">
    <property type="entry name" value="MAJOR FACILITATOR SUPERFAMILY DOMAIN-CONTAINING PROTEIN 3"/>
    <property type="match status" value="1"/>
</dbReference>
<evidence type="ECO:0000313" key="9">
    <source>
        <dbReference type="Proteomes" id="UP001320898"/>
    </source>
</evidence>
<proteinExistence type="inferred from homology"/>
<feature type="transmembrane region" description="Helical" evidence="7">
    <location>
        <begin position="328"/>
        <end position="349"/>
    </location>
</feature>
<dbReference type="Pfam" id="PF07690">
    <property type="entry name" value="MFS_1"/>
    <property type="match status" value="1"/>
</dbReference>
<evidence type="ECO:0000256" key="2">
    <source>
        <dbReference type="ARBA" id="ARBA00008335"/>
    </source>
</evidence>
<feature type="transmembrane region" description="Helical" evidence="7">
    <location>
        <begin position="63"/>
        <end position="86"/>
    </location>
</feature>
<evidence type="ECO:0000256" key="7">
    <source>
        <dbReference type="SAM" id="Phobius"/>
    </source>
</evidence>
<dbReference type="InterPro" id="IPR004752">
    <property type="entry name" value="AmpG_permease/AT-1"/>
</dbReference>
<evidence type="ECO:0000256" key="6">
    <source>
        <dbReference type="ARBA" id="ARBA00023136"/>
    </source>
</evidence>
<feature type="transmembrane region" description="Helical" evidence="7">
    <location>
        <begin position="132"/>
        <end position="153"/>
    </location>
</feature>
<dbReference type="Gene3D" id="1.20.1250.20">
    <property type="entry name" value="MFS general substrate transporter like domains"/>
    <property type="match status" value="1"/>
</dbReference>
<dbReference type="AlphaFoldDB" id="A0AAW5QVX8"/>
<comment type="similarity">
    <text evidence="2">Belongs to the major facilitator superfamily.</text>
</comment>
<dbReference type="GO" id="GO:0016020">
    <property type="term" value="C:membrane"/>
    <property type="evidence" value="ECO:0007669"/>
    <property type="project" value="UniProtKB-SubCell"/>
</dbReference>
<dbReference type="InterPro" id="IPR011701">
    <property type="entry name" value="MFS"/>
</dbReference>
<evidence type="ECO:0000256" key="1">
    <source>
        <dbReference type="ARBA" id="ARBA00004141"/>
    </source>
</evidence>
<dbReference type="RefSeq" id="WP_261614375.1">
    <property type="nucleotide sequence ID" value="NZ_JALIDZ010000001.1"/>
</dbReference>
<evidence type="ECO:0000313" key="8">
    <source>
        <dbReference type="EMBL" id="MCT8970823.1"/>
    </source>
</evidence>
<keyword evidence="5 7" id="KW-1133">Transmembrane helix</keyword>
<feature type="transmembrane region" description="Helical" evidence="7">
    <location>
        <begin position="393"/>
        <end position="414"/>
    </location>
</feature>
<organism evidence="8 9">
    <name type="scientific">Microbaculum marinisediminis</name>
    <dbReference type="NCBI Taxonomy" id="2931392"/>
    <lineage>
        <taxon>Bacteria</taxon>
        <taxon>Pseudomonadati</taxon>
        <taxon>Pseudomonadota</taxon>
        <taxon>Alphaproteobacteria</taxon>
        <taxon>Hyphomicrobiales</taxon>
        <taxon>Tepidamorphaceae</taxon>
        <taxon>Microbaculum</taxon>
    </lineage>
</organism>